<proteinExistence type="predicted"/>
<comment type="caution">
    <text evidence="1">The sequence shown here is derived from an EMBL/GenBank/DDBJ whole genome shotgun (WGS) entry which is preliminary data.</text>
</comment>
<evidence type="ECO:0000313" key="1">
    <source>
        <dbReference type="EMBL" id="MCI74563.1"/>
    </source>
</evidence>
<protein>
    <submittedName>
        <fullName evidence="1">Ribonuclease H</fullName>
    </submittedName>
</protein>
<dbReference type="EMBL" id="LXQA010863492">
    <property type="protein sequence ID" value="MCI74563.1"/>
    <property type="molecule type" value="Genomic_DNA"/>
</dbReference>
<name>A0A392ULR1_9FABA</name>
<accession>A0A392ULR1</accession>
<organism evidence="1 2">
    <name type="scientific">Trifolium medium</name>
    <dbReference type="NCBI Taxonomy" id="97028"/>
    <lineage>
        <taxon>Eukaryota</taxon>
        <taxon>Viridiplantae</taxon>
        <taxon>Streptophyta</taxon>
        <taxon>Embryophyta</taxon>
        <taxon>Tracheophyta</taxon>
        <taxon>Spermatophyta</taxon>
        <taxon>Magnoliopsida</taxon>
        <taxon>eudicotyledons</taxon>
        <taxon>Gunneridae</taxon>
        <taxon>Pentapetalae</taxon>
        <taxon>rosids</taxon>
        <taxon>fabids</taxon>
        <taxon>Fabales</taxon>
        <taxon>Fabaceae</taxon>
        <taxon>Papilionoideae</taxon>
        <taxon>50 kb inversion clade</taxon>
        <taxon>NPAAA clade</taxon>
        <taxon>Hologalegina</taxon>
        <taxon>IRL clade</taxon>
        <taxon>Trifolieae</taxon>
        <taxon>Trifolium</taxon>
    </lineage>
</organism>
<dbReference type="Proteomes" id="UP000265520">
    <property type="component" value="Unassembled WGS sequence"/>
</dbReference>
<feature type="non-terminal residue" evidence="1">
    <location>
        <position position="56"/>
    </location>
</feature>
<evidence type="ECO:0000313" key="2">
    <source>
        <dbReference type="Proteomes" id="UP000265520"/>
    </source>
</evidence>
<sequence length="56" mass="6507">MQRNFIWGDTENKRRYHAIGWDKVTVPKWMGGLGLRKLDVMNTACLSKLGWKLQTG</sequence>
<keyword evidence="2" id="KW-1185">Reference proteome</keyword>
<dbReference type="AlphaFoldDB" id="A0A392ULR1"/>
<reference evidence="1 2" key="1">
    <citation type="journal article" date="2018" name="Front. Plant Sci.">
        <title>Red Clover (Trifolium pratense) and Zigzag Clover (T. medium) - A Picture of Genomic Similarities and Differences.</title>
        <authorList>
            <person name="Dluhosova J."/>
            <person name="Istvanek J."/>
            <person name="Nedelnik J."/>
            <person name="Repkova J."/>
        </authorList>
    </citation>
    <scope>NUCLEOTIDE SEQUENCE [LARGE SCALE GENOMIC DNA]</scope>
    <source>
        <strain evidence="2">cv. 10/8</strain>
        <tissue evidence="1">Leaf</tissue>
    </source>
</reference>